<dbReference type="Proteomes" id="UP001239111">
    <property type="component" value="Chromosome 4"/>
</dbReference>
<name>A0ACC2N8B7_9HYME</name>
<sequence>MWRDTILDPVVVPLFFTLYWKVRSNLQLAHHARTCLVQLASLNGPIMQNTNIHLEYLTTYMQSFLKLLSNIEIIDQEAIGIANIFKQIIRFFGSGVSNLPEDMQRSLVEQMTRLTCVFAEGASQEESMCLDDCLYMEAFNSLLETWLACLSDYPLFPEEYNRLSSVQIFNTYLQCHLSPPEGKRGTGSKELSSEEIDSSEEDDRTKFEEQLQIIGFFGRQVLSHSLPLLSRLLEDRTSKLKEVLSRLVGQNTSFNIPDLASIENLYEDLHWLVLISGHVLCMESAGETPLVPSEIMSYGLAQAQQGPMDLNATLQLLASPQSNISDINGAEQSADHTVRLIASVFRLSEVAKIAINLNAAQHLSPELCSTIIWFLHRWSLSYLMPKESMYTELSTTLLEAFGEDSPGCQWTFNFLIDKIMCYIKAFKGEPSLIKETMQLLVVLVDSTDKARHLTRLDGFGELVELATKGGSDLPQDAKRGLMRAIVAVGIVFIDTDTPYFEQVLQPLQERFKNIVCHADFPREYHQEQIRAQIMDLLEAFIGACKGVTNMTVTPIFQHTCNVLSELPKLLTLYHNYQQIVQLILDLFCECSKSMLYFLKDANSFLEICLNVVQAYANCNRNRLTVETTAEEDAFQDILSLMQLLKNLLGRDIFNMNSKEPGADPNAPPPDQQVQPINVFFYGLNVVMPMMTIDLLKFPSLCLQYFKMITFVCELHPDKALTLPPELLQQLLISVELGLYSFGREITILSCDIIQVLAKHIFSEAEKGRPKSQIMAPFLNLLMNLIITHQINSDLLANTGIPMYFLICCYQEQYQQLVQTLINEQQDQATAQRLANAFQELTSNLELNTQQVNRLKFRDNFDKFIIEIQGFLMVK</sequence>
<evidence type="ECO:0000313" key="1">
    <source>
        <dbReference type="EMBL" id="KAJ8667435.1"/>
    </source>
</evidence>
<comment type="caution">
    <text evidence="1">The sequence shown here is derived from an EMBL/GenBank/DDBJ whole genome shotgun (WGS) entry which is preliminary data.</text>
</comment>
<keyword evidence="2" id="KW-1185">Reference proteome</keyword>
<reference evidence="1" key="1">
    <citation type="submission" date="2023-04" db="EMBL/GenBank/DDBJ databases">
        <title>A chromosome-level genome assembly of the parasitoid wasp Eretmocerus hayati.</title>
        <authorList>
            <person name="Zhong Y."/>
            <person name="Liu S."/>
            <person name="Liu Y."/>
        </authorList>
    </citation>
    <scope>NUCLEOTIDE SEQUENCE</scope>
    <source>
        <strain evidence="1">ZJU_SS_LIU_2023</strain>
    </source>
</reference>
<organism evidence="1 2">
    <name type="scientific">Eretmocerus hayati</name>
    <dbReference type="NCBI Taxonomy" id="131215"/>
    <lineage>
        <taxon>Eukaryota</taxon>
        <taxon>Metazoa</taxon>
        <taxon>Ecdysozoa</taxon>
        <taxon>Arthropoda</taxon>
        <taxon>Hexapoda</taxon>
        <taxon>Insecta</taxon>
        <taxon>Pterygota</taxon>
        <taxon>Neoptera</taxon>
        <taxon>Endopterygota</taxon>
        <taxon>Hymenoptera</taxon>
        <taxon>Apocrita</taxon>
        <taxon>Proctotrupomorpha</taxon>
        <taxon>Chalcidoidea</taxon>
        <taxon>Aphelinidae</taxon>
        <taxon>Aphelininae</taxon>
        <taxon>Eretmocerus</taxon>
    </lineage>
</organism>
<proteinExistence type="predicted"/>
<protein>
    <submittedName>
        <fullName evidence="1">Uncharacterized protein</fullName>
    </submittedName>
</protein>
<dbReference type="EMBL" id="CM056744">
    <property type="protein sequence ID" value="KAJ8667435.1"/>
    <property type="molecule type" value="Genomic_DNA"/>
</dbReference>
<gene>
    <name evidence="1" type="ORF">QAD02_009098</name>
</gene>
<evidence type="ECO:0000313" key="2">
    <source>
        <dbReference type="Proteomes" id="UP001239111"/>
    </source>
</evidence>
<accession>A0ACC2N8B7</accession>